<evidence type="ECO:0000313" key="9">
    <source>
        <dbReference type="EMBL" id="EEC67540.1"/>
    </source>
</evidence>
<sequence>MEFCAGGDLHSLIHRMPSLRFPLPSARFYAAEVLLAIEYLHMIGDIDDEQEDTAGGGASCFLDHLLQFKRRRRRRLCGSWPSR</sequence>
<keyword evidence="2" id="KW-0723">Serine/threonine-protein kinase</keyword>
<dbReference type="Gramene" id="BGIOSGA034681-TA">
    <property type="protein sequence ID" value="BGIOSGA034681-PA"/>
    <property type="gene ID" value="BGIOSGA034681"/>
</dbReference>
<dbReference type="Gene3D" id="1.10.510.10">
    <property type="entry name" value="Transferase(Phosphotransferase) domain 1"/>
    <property type="match status" value="1"/>
</dbReference>
<evidence type="ECO:0000256" key="2">
    <source>
        <dbReference type="ARBA" id="ARBA00022527"/>
    </source>
</evidence>
<name>B8BIQ6_ORYSI</name>
<keyword evidence="3" id="KW-0808">Transferase</keyword>
<comment type="catalytic activity">
    <reaction evidence="8">
        <text>L-seryl-[protein] + ATP = O-phospho-L-seryl-[protein] + ADP + H(+)</text>
        <dbReference type="Rhea" id="RHEA:17989"/>
        <dbReference type="Rhea" id="RHEA-COMP:9863"/>
        <dbReference type="Rhea" id="RHEA-COMP:11604"/>
        <dbReference type="ChEBI" id="CHEBI:15378"/>
        <dbReference type="ChEBI" id="CHEBI:29999"/>
        <dbReference type="ChEBI" id="CHEBI:30616"/>
        <dbReference type="ChEBI" id="CHEBI:83421"/>
        <dbReference type="ChEBI" id="CHEBI:456216"/>
        <dbReference type="EC" id="2.7.11.1"/>
    </reaction>
</comment>
<reference evidence="9 10" key="1">
    <citation type="journal article" date="2005" name="PLoS Biol.">
        <title>The genomes of Oryza sativa: a history of duplications.</title>
        <authorList>
            <person name="Yu J."/>
            <person name="Wang J."/>
            <person name="Lin W."/>
            <person name="Li S."/>
            <person name="Li H."/>
            <person name="Zhou J."/>
            <person name="Ni P."/>
            <person name="Dong W."/>
            <person name="Hu S."/>
            <person name="Zeng C."/>
            <person name="Zhang J."/>
            <person name="Zhang Y."/>
            <person name="Li R."/>
            <person name="Xu Z."/>
            <person name="Li S."/>
            <person name="Li X."/>
            <person name="Zheng H."/>
            <person name="Cong L."/>
            <person name="Lin L."/>
            <person name="Yin J."/>
            <person name="Geng J."/>
            <person name="Li G."/>
            <person name="Shi J."/>
            <person name="Liu J."/>
            <person name="Lv H."/>
            <person name="Li J."/>
            <person name="Wang J."/>
            <person name="Deng Y."/>
            <person name="Ran L."/>
            <person name="Shi X."/>
            <person name="Wang X."/>
            <person name="Wu Q."/>
            <person name="Li C."/>
            <person name="Ren X."/>
            <person name="Wang J."/>
            <person name="Wang X."/>
            <person name="Li D."/>
            <person name="Liu D."/>
            <person name="Zhang X."/>
            <person name="Ji Z."/>
            <person name="Zhao W."/>
            <person name="Sun Y."/>
            <person name="Zhang Z."/>
            <person name="Bao J."/>
            <person name="Han Y."/>
            <person name="Dong L."/>
            <person name="Ji J."/>
            <person name="Chen P."/>
            <person name="Wu S."/>
            <person name="Liu J."/>
            <person name="Xiao Y."/>
            <person name="Bu D."/>
            <person name="Tan J."/>
            <person name="Yang L."/>
            <person name="Ye C."/>
            <person name="Zhang J."/>
            <person name="Xu J."/>
            <person name="Zhou Y."/>
            <person name="Yu Y."/>
            <person name="Zhang B."/>
            <person name="Zhuang S."/>
            <person name="Wei H."/>
            <person name="Liu B."/>
            <person name="Lei M."/>
            <person name="Yu H."/>
            <person name="Li Y."/>
            <person name="Xu H."/>
            <person name="Wei S."/>
            <person name="He X."/>
            <person name="Fang L."/>
            <person name="Zhang Z."/>
            <person name="Zhang Y."/>
            <person name="Huang X."/>
            <person name="Su Z."/>
            <person name="Tong W."/>
            <person name="Li J."/>
            <person name="Tong Z."/>
            <person name="Li S."/>
            <person name="Ye J."/>
            <person name="Wang L."/>
            <person name="Fang L."/>
            <person name="Lei T."/>
            <person name="Chen C."/>
            <person name="Chen H."/>
            <person name="Xu Z."/>
            <person name="Li H."/>
            <person name="Huang H."/>
            <person name="Zhang F."/>
            <person name="Xu H."/>
            <person name="Li N."/>
            <person name="Zhao C."/>
            <person name="Li S."/>
            <person name="Dong L."/>
            <person name="Huang Y."/>
            <person name="Li L."/>
            <person name="Xi Y."/>
            <person name="Qi Q."/>
            <person name="Li W."/>
            <person name="Zhang B."/>
            <person name="Hu W."/>
            <person name="Zhang Y."/>
            <person name="Tian X."/>
            <person name="Jiao Y."/>
            <person name="Liang X."/>
            <person name="Jin J."/>
            <person name="Gao L."/>
            <person name="Zheng W."/>
            <person name="Hao B."/>
            <person name="Liu S."/>
            <person name="Wang W."/>
            <person name="Yuan L."/>
            <person name="Cao M."/>
            <person name="McDermott J."/>
            <person name="Samudrala R."/>
            <person name="Wang J."/>
            <person name="Wong G.K."/>
            <person name="Yang H."/>
        </authorList>
    </citation>
    <scope>NUCLEOTIDE SEQUENCE [LARGE SCALE GENOMIC DNA]</scope>
    <source>
        <strain evidence="10">cv. 93-11</strain>
    </source>
</reference>
<gene>
    <name evidence="9" type="ORF">OsI_34862</name>
</gene>
<dbReference type="HOGENOM" id="CLU_2546619_0_0_1"/>
<evidence type="ECO:0000256" key="5">
    <source>
        <dbReference type="ARBA" id="ARBA00022777"/>
    </source>
</evidence>
<dbReference type="InterPro" id="IPR011009">
    <property type="entry name" value="Kinase-like_dom_sf"/>
</dbReference>
<keyword evidence="5" id="KW-0418">Kinase</keyword>
<evidence type="ECO:0000313" key="10">
    <source>
        <dbReference type="Proteomes" id="UP000007015"/>
    </source>
</evidence>
<dbReference type="Proteomes" id="UP000007015">
    <property type="component" value="Chromosome 11"/>
</dbReference>
<proteinExistence type="predicted"/>
<protein>
    <recommendedName>
        <fullName evidence="1">non-specific serine/threonine protein kinase</fullName>
        <ecNumber evidence="1">2.7.11.1</ecNumber>
    </recommendedName>
</protein>
<dbReference type="STRING" id="39946.B8BIQ6"/>
<evidence type="ECO:0000256" key="6">
    <source>
        <dbReference type="ARBA" id="ARBA00022840"/>
    </source>
</evidence>
<comment type="catalytic activity">
    <reaction evidence="7">
        <text>L-threonyl-[protein] + ATP = O-phospho-L-threonyl-[protein] + ADP + H(+)</text>
        <dbReference type="Rhea" id="RHEA:46608"/>
        <dbReference type="Rhea" id="RHEA-COMP:11060"/>
        <dbReference type="Rhea" id="RHEA-COMP:11605"/>
        <dbReference type="ChEBI" id="CHEBI:15378"/>
        <dbReference type="ChEBI" id="CHEBI:30013"/>
        <dbReference type="ChEBI" id="CHEBI:30616"/>
        <dbReference type="ChEBI" id="CHEBI:61977"/>
        <dbReference type="ChEBI" id="CHEBI:456216"/>
        <dbReference type="EC" id="2.7.11.1"/>
    </reaction>
</comment>
<keyword evidence="4" id="KW-0547">Nucleotide-binding</keyword>
<evidence type="ECO:0000256" key="1">
    <source>
        <dbReference type="ARBA" id="ARBA00012513"/>
    </source>
</evidence>
<dbReference type="SUPFAM" id="SSF56112">
    <property type="entry name" value="Protein kinase-like (PK-like)"/>
    <property type="match status" value="1"/>
</dbReference>
<evidence type="ECO:0000256" key="4">
    <source>
        <dbReference type="ARBA" id="ARBA00022741"/>
    </source>
</evidence>
<accession>B8BIQ6</accession>
<evidence type="ECO:0000256" key="8">
    <source>
        <dbReference type="ARBA" id="ARBA00048679"/>
    </source>
</evidence>
<dbReference type="EMBL" id="CM000136">
    <property type="protein sequence ID" value="EEC67540.1"/>
    <property type="molecule type" value="Genomic_DNA"/>
</dbReference>
<keyword evidence="10" id="KW-1185">Reference proteome</keyword>
<dbReference type="GO" id="GO:0005524">
    <property type="term" value="F:ATP binding"/>
    <property type="evidence" value="ECO:0007669"/>
    <property type="project" value="UniProtKB-KW"/>
</dbReference>
<dbReference type="EC" id="2.7.11.1" evidence="1"/>
<dbReference type="GO" id="GO:0004674">
    <property type="term" value="F:protein serine/threonine kinase activity"/>
    <property type="evidence" value="ECO:0007669"/>
    <property type="project" value="UniProtKB-KW"/>
</dbReference>
<evidence type="ECO:0000256" key="3">
    <source>
        <dbReference type="ARBA" id="ARBA00022679"/>
    </source>
</evidence>
<organism evidence="9 10">
    <name type="scientific">Oryza sativa subsp. indica</name>
    <name type="common">Rice</name>
    <dbReference type="NCBI Taxonomy" id="39946"/>
    <lineage>
        <taxon>Eukaryota</taxon>
        <taxon>Viridiplantae</taxon>
        <taxon>Streptophyta</taxon>
        <taxon>Embryophyta</taxon>
        <taxon>Tracheophyta</taxon>
        <taxon>Spermatophyta</taxon>
        <taxon>Magnoliopsida</taxon>
        <taxon>Liliopsida</taxon>
        <taxon>Poales</taxon>
        <taxon>Poaceae</taxon>
        <taxon>BOP clade</taxon>
        <taxon>Oryzoideae</taxon>
        <taxon>Oryzeae</taxon>
        <taxon>Oryzinae</taxon>
        <taxon>Oryza</taxon>
        <taxon>Oryza sativa</taxon>
    </lineage>
</organism>
<dbReference type="PANTHER" id="PTHR45637">
    <property type="entry name" value="FLIPPASE KINASE 1-RELATED"/>
    <property type="match status" value="1"/>
</dbReference>
<evidence type="ECO:0000256" key="7">
    <source>
        <dbReference type="ARBA" id="ARBA00047899"/>
    </source>
</evidence>
<dbReference type="AlphaFoldDB" id="B8BIQ6"/>
<keyword evidence="6" id="KW-0067">ATP-binding</keyword>